<keyword evidence="2" id="KW-0472">Membrane</keyword>
<dbReference type="EMBL" id="JAFFZM010000035">
    <property type="protein sequence ID" value="MBO8203158.1"/>
    <property type="molecule type" value="Genomic_DNA"/>
</dbReference>
<dbReference type="RefSeq" id="WP_209214682.1">
    <property type="nucleotide sequence ID" value="NZ_JAFFZM010000035.1"/>
</dbReference>
<proteinExistence type="predicted"/>
<feature type="compositionally biased region" description="Acidic residues" evidence="1">
    <location>
        <begin position="850"/>
        <end position="860"/>
    </location>
</feature>
<keyword evidence="2" id="KW-0812">Transmembrane</keyword>
<keyword evidence="2" id="KW-1133">Transmembrane helix</keyword>
<dbReference type="GeneID" id="96263534"/>
<evidence type="ECO:0000256" key="1">
    <source>
        <dbReference type="SAM" id="MobiDB-lite"/>
    </source>
</evidence>
<gene>
    <name evidence="3" type="ORF">JW613_33495</name>
</gene>
<reference evidence="3 4" key="1">
    <citation type="submission" date="2021-02" db="EMBL/GenBank/DDBJ databases">
        <title>Streptomyces spirodelae sp. nov., isolated from duckweed.</title>
        <authorList>
            <person name="Saimee Y."/>
            <person name="Duangmal K."/>
        </authorList>
    </citation>
    <scope>NUCLEOTIDE SEQUENCE [LARGE SCALE GENOMIC DNA]</scope>
    <source>
        <strain evidence="3 4">DSM 42105</strain>
    </source>
</reference>
<evidence type="ECO:0000313" key="3">
    <source>
        <dbReference type="EMBL" id="MBO8203158.1"/>
    </source>
</evidence>
<sequence>MEMLHDLATGILASVGWAASHLVLLAFIALLVFVAAEAVAVRLARAASRRRVRLRMVPSKTFDPDPEHLWRSTVQLASAASSGPWWAPRRSRTLRARLRANADGDSVLDYFLEAPAAARHLLDSTPLEGVRLEPAAPLPRRKELPHVVRAEFTMRGPVVARLREVPLVPDPLQPLVDAVSTLRTELGESAEICIDIQQVPPWQLRLRRWQRLSEARAYAQRQAEKDARSSALASLSEDSFRIEVADMLSGNKNRPMRRLALPPKSQAVDRERTLGKLAESAGLLRVQILARCTATRPERAAQRMRRIASALQVYAGDVRLSQRGRQLGPWRLDANRKGLRAAFDQRWRTGQVSAAQASWVHASEIVGLLKPPTRHCRVPLRHQDLPVYAPGTPGLMPHGWHRGADGKERLIATRLEETLVSVRSGKTAYGKTTQAITQMIALAHDGGGAGGLFIDPHGDAMRDAAQFLAHPHIAERLWYLDLTGSGANPRTGSWNALGVEHGQHSEQIVHAVVDAFADMLGWADTTHPRALTVMTKAVEALVELNVALVRRGRAQAQATLFQIEPLLTDAVFRQAVLDAAALSEESARWWRTTFPTIPPDAFPTVLNPIERLGRRSTIRAFLGQPASSYYLRAAMDEGKLVWICPSATGPTDRLMLSLLFNDLYRTGLSRRAIPTQQRRAFHVFVDELLSIDGAVELLAPVSEQLRKFGVRLHGMTQLLQRLNNSTRASLLQNASVISSTTASHDSAVLVAREWNGAVEPTELMALDRYEHYISLTHHGKKVGPLRIRGPQPEDTFASLARPHHVVSLRQQADTNLGAALVEQALEAVNKHTATVSDALRPASARPSAGEEGDAVEPELS</sequence>
<accession>A0ABS3Y665</accession>
<comment type="caution">
    <text evidence="3">The sequence shown here is derived from an EMBL/GenBank/DDBJ whole genome shotgun (WGS) entry which is preliminary data.</text>
</comment>
<feature type="region of interest" description="Disordered" evidence="1">
    <location>
        <begin position="838"/>
        <end position="860"/>
    </location>
</feature>
<evidence type="ECO:0000313" key="4">
    <source>
        <dbReference type="Proteomes" id="UP000721954"/>
    </source>
</evidence>
<feature type="transmembrane region" description="Helical" evidence="2">
    <location>
        <begin position="20"/>
        <end position="44"/>
    </location>
</feature>
<keyword evidence="4" id="KW-1185">Reference proteome</keyword>
<evidence type="ECO:0000256" key="2">
    <source>
        <dbReference type="SAM" id="Phobius"/>
    </source>
</evidence>
<organism evidence="3 4">
    <name type="scientific">Streptomyces smyrnaeus</name>
    <dbReference type="NCBI Taxonomy" id="1387713"/>
    <lineage>
        <taxon>Bacteria</taxon>
        <taxon>Bacillati</taxon>
        <taxon>Actinomycetota</taxon>
        <taxon>Actinomycetes</taxon>
        <taxon>Kitasatosporales</taxon>
        <taxon>Streptomycetaceae</taxon>
        <taxon>Streptomyces</taxon>
    </lineage>
</organism>
<protein>
    <submittedName>
        <fullName evidence="3">ATP/GTP-binding protein</fullName>
    </submittedName>
</protein>
<dbReference type="Proteomes" id="UP000721954">
    <property type="component" value="Unassembled WGS sequence"/>
</dbReference>
<name>A0ABS3Y665_9ACTN</name>